<dbReference type="PANTHER" id="PTHR43047">
    <property type="entry name" value="TWO-COMPONENT HISTIDINE PROTEIN KINASE"/>
    <property type="match status" value="1"/>
</dbReference>
<keyword evidence="12" id="KW-0812">Transmembrane</keyword>
<sequence length="950" mass="107351">MKYKEELKKFKLLTLVTVTSVILILSLAYLFYNTLTKNLLGNSKEFLSKQTEIAANEVQRRFNTLYEDLSYFSSSHQGGGTMSSEQSAIQYSRTRQLLNSYGTLIDTLFVRTDTEVTAYFLRDNNYFESAPVPSTRNFKDPSRYVLVKNLKSPVTVIASVDLDRFMDYYASNHFLGPGGYKFYLQDNELTNITENPQYPYIRFSEQSLSVLKNEYQGGLRGVYDGVFVTADDHAISSIVAQYPFSLYPLEGKFAFVFSQDKSIIVSRLYNTYFLIFAGLLALLLLVIFLMMKHSLSIDEKNLQLERKSNEVNQLFEQQTMLLQETNGFVYYHNYNGEVSQVSDNVFDVLGYTPAEFLKKNKSLIGPKDLGKIQEKAAKAINSQAPFLGFEVSFIKKNGSTIRTKLFEKLFYDEEGNFTSSIGIGTDINEKFLAERELIKSENRLRSVLNSLPDIIFIYDYNGTYLDYYVQDTDMLVSPPDESLGKNIRDIIPAPWGEKMENALHRAVKTGRIQTEQMVLNLPAGKKFLEVRFFKLDDERMISVGRDITEQRLWEKGLKEAKEMAEGANRAKSEFLASMSHEIRTPMNGLLGMIGLLENTKLTDEQISIVDVIKDSGESLLSIIKDILDYSKIEEGKLELDLSSVRLQEELNKVINIFSGMVLKKDMHLNLTVSPNVPKWLILDKEKLNQILFNIIGNAIKFTPRGGEVNIKVSGEPFMDKNFMIYFIVQDTGVGIPKSKVHSLINPFTQTGSGTAEEKSGSGLGLAIANKLIELMGGSLQIESEVDRGSEFSFTVFARIAEGAEVEQGELDKYATNEYSLSNIADKYPVKILLAEDNDINLKFMKLLMKQLGYEVDTAVTGKEAVEAIAQGNYDMVFMDYQMPIMNGLEASTKIKSTKKGKEVRIIGLSANVFKEDIEKAYAAGMDDYLTKPIKIQDLVAKIKECYGLNV</sequence>
<dbReference type="Gene3D" id="3.30.565.10">
    <property type="entry name" value="Histidine kinase-like ATPase, C-terminal domain"/>
    <property type="match status" value="1"/>
</dbReference>
<dbReference type="PROSITE" id="PS50113">
    <property type="entry name" value="PAC"/>
    <property type="match status" value="1"/>
</dbReference>
<feature type="domain" description="PAS" evidence="15">
    <location>
        <begin position="321"/>
        <end position="383"/>
    </location>
</feature>
<dbReference type="Pfam" id="PF08448">
    <property type="entry name" value="PAS_4"/>
    <property type="match status" value="1"/>
</dbReference>
<dbReference type="FunFam" id="3.30.565.10:FF:000010">
    <property type="entry name" value="Sensor histidine kinase RcsC"/>
    <property type="match status" value="1"/>
</dbReference>
<dbReference type="InterPro" id="IPR000014">
    <property type="entry name" value="PAS"/>
</dbReference>
<protein>
    <recommendedName>
        <fullName evidence="10">Sensory/regulatory protein RpfC</fullName>
        <ecNumber evidence="2">2.7.13.3</ecNumber>
    </recommendedName>
</protein>
<keyword evidence="18" id="KW-1185">Reference proteome</keyword>
<evidence type="ECO:0000256" key="8">
    <source>
        <dbReference type="ARBA" id="ARBA00023012"/>
    </source>
</evidence>
<dbReference type="InterPro" id="IPR036890">
    <property type="entry name" value="HATPase_C_sf"/>
</dbReference>
<dbReference type="InterPro" id="IPR011006">
    <property type="entry name" value="CheY-like_superfamily"/>
</dbReference>
<dbReference type="Proteomes" id="UP000619457">
    <property type="component" value="Unassembled WGS sequence"/>
</dbReference>
<dbReference type="Pfam" id="PF08447">
    <property type="entry name" value="PAS_3"/>
    <property type="match status" value="1"/>
</dbReference>
<evidence type="ECO:0000256" key="3">
    <source>
        <dbReference type="ARBA" id="ARBA00022553"/>
    </source>
</evidence>
<feature type="domain" description="Response regulatory" evidence="14">
    <location>
        <begin position="830"/>
        <end position="946"/>
    </location>
</feature>
<dbReference type="GO" id="GO:0005886">
    <property type="term" value="C:plasma membrane"/>
    <property type="evidence" value="ECO:0007669"/>
    <property type="project" value="TreeGrafter"/>
</dbReference>
<dbReference type="PROSITE" id="PS50109">
    <property type="entry name" value="HIS_KIN"/>
    <property type="match status" value="1"/>
</dbReference>
<dbReference type="CDD" id="cd00130">
    <property type="entry name" value="PAS"/>
    <property type="match status" value="2"/>
</dbReference>
<evidence type="ECO:0000256" key="1">
    <source>
        <dbReference type="ARBA" id="ARBA00000085"/>
    </source>
</evidence>
<keyword evidence="6" id="KW-0418">Kinase</keyword>
<dbReference type="GO" id="GO:0009927">
    <property type="term" value="F:histidine phosphotransfer kinase activity"/>
    <property type="evidence" value="ECO:0007669"/>
    <property type="project" value="TreeGrafter"/>
</dbReference>
<dbReference type="SMART" id="SM00387">
    <property type="entry name" value="HATPase_c"/>
    <property type="match status" value="1"/>
</dbReference>
<dbReference type="SUPFAM" id="SSF55874">
    <property type="entry name" value="ATPase domain of HSP90 chaperone/DNA topoisomerase II/histidine kinase"/>
    <property type="match status" value="1"/>
</dbReference>
<dbReference type="CDD" id="cd00082">
    <property type="entry name" value="HisKA"/>
    <property type="match status" value="1"/>
</dbReference>
<evidence type="ECO:0000259" key="15">
    <source>
        <dbReference type="PROSITE" id="PS50112"/>
    </source>
</evidence>
<dbReference type="AlphaFoldDB" id="A0A918UPH9"/>
<dbReference type="Gene3D" id="1.10.287.130">
    <property type="match status" value="1"/>
</dbReference>
<dbReference type="InterPro" id="IPR013656">
    <property type="entry name" value="PAS_4"/>
</dbReference>
<accession>A0A918UPH9</accession>
<organism evidence="17 18">
    <name type="scientific">Echinicola pacifica</name>
    <dbReference type="NCBI Taxonomy" id="346377"/>
    <lineage>
        <taxon>Bacteria</taxon>
        <taxon>Pseudomonadati</taxon>
        <taxon>Bacteroidota</taxon>
        <taxon>Cytophagia</taxon>
        <taxon>Cytophagales</taxon>
        <taxon>Cyclobacteriaceae</taxon>
        <taxon>Echinicola</taxon>
    </lineage>
</organism>
<reference evidence="17" key="2">
    <citation type="submission" date="2020-09" db="EMBL/GenBank/DDBJ databases">
        <authorList>
            <person name="Sun Q."/>
            <person name="Kim S."/>
        </authorList>
    </citation>
    <scope>NUCLEOTIDE SEQUENCE</scope>
    <source>
        <strain evidence="17">KCTC 12368</strain>
    </source>
</reference>
<keyword evidence="12" id="KW-1133">Transmembrane helix</keyword>
<dbReference type="FunFam" id="1.10.287.130:FF:000002">
    <property type="entry name" value="Two-component osmosensing histidine kinase"/>
    <property type="match status" value="1"/>
</dbReference>
<feature type="transmembrane region" description="Helical" evidence="12">
    <location>
        <begin position="272"/>
        <end position="291"/>
    </location>
</feature>
<keyword evidence="5" id="KW-0547">Nucleotide-binding</keyword>
<evidence type="ECO:0000256" key="2">
    <source>
        <dbReference type="ARBA" id="ARBA00012438"/>
    </source>
</evidence>
<dbReference type="EC" id="2.7.13.3" evidence="2"/>
<dbReference type="InterPro" id="IPR000700">
    <property type="entry name" value="PAS-assoc_C"/>
</dbReference>
<evidence type="ECO:0000256" key="4">
    <source>
        <dbReference type="ARBA" id="ARBA00022679"/>
    </source>
</evidence>
<dbReference type="InterPro" id="IPR003594">
    <property type="entry name" value="HATPase_dom"/>
</dbReference>
<dbReference type="InterPro" id="IPR013655">
    <property type="entry name" value="PAS_fold_3"/>
</dbReference>
<dbReference type="EMBL" id="BMWX01000003">
    <property type="protein sequence ID" value="GGZ26358.1"/>
    <property type="molecule type" value="Genomic_DNA"/>
</dbReference>
<keyword evidence="7" id="KW-0067">ATP-binding</keyword>
<dbReference type="Gene3D" id="3.30.450.20">
    <property type="entry name" value="PAS domain"/>
    <property type="match status" value="2"/>
</dbReference>
<dbReference type="InterPro" id="IPR005467">
    <property type="entry name" value="His_kinase_dom"/>
</dbReference>
<dbReference type="SMART" id="SM00448">
    <property type="entry name" value="REC"/>
    <property type="match status" value="1"/>
</dbReference>
<evidence type="ECO:0000256" key="5">
    <source>
        <dbReference type="ARBA" id="ARBA00022741"/>
    </source>
</evidence>
<feature type="modified residue" description="4-aspartylphosphate" evidence="11">
    <location>
        <position position="879"/>
    </location>
</feature>
<evidence type="ECO:0000256" key="10">
    <source>
        <dbReference type="ARBA" id="ARBA00068150"/>
    </source>
</evidence>
<comment type="subunit">
    <text evidence="9">At low DSF concentrations, interacts with RpfF.</text>
</comment>
<evidence type="ECO:0000256" key="6">
    <source>
        <dbReference type="ARBA" id="ARBA00022777"/>
    </source>
</evidence>
<keyword evidence="4" id="KW-0808">Transferase</keyword>
<dbReference type="SMART" id="SM00091">
    <property type="entry name" value="PAS"/>
    <property type="match status" value="2"/>
</dbReference>
<evidence type="ECO:0000313" key="17">
    <source>
        <dbReference type="EMBL" id="GGZ26358.1"/>
    </source>
</evidence>
<dbReference type="InterPro" id="IPR035965">
    <property type="entry name" value="PAS-like_dom_sf"/>
</dbReference>
<dbReference type="PROSITE" id="PS50112">
    <property type="entry name" value="PAS"/>
    <property type="match status" value="2"/>
</dbReference>
<dbReference type="PROSITE" id="PS50110">
    <property type="entry name" value="RESPONSE_REGULATORY"/>
    <property type="match status" value="1"/>
</dbReference>
<dbReference type="CDD" id="cd17546">
    <property type="entry name" value="REC_hyHK_CKI1_RcsC-like"/>
    <property type="match status" value="1"/>
</dbReference>
<dbReference type="InterPro" id="IPR003661">
    <property type="entry name" value="HisK_dim/P_dom"/>
</dbReference>
<evidence type="ECO:0000256" key="11">
    <source>
        <dbReference type="PROSITE-ProRule" id="PRU00169"/>
    </source>
</evidence>
<dbReference type="SUPFAM" id="SSF52172">
    <property type="entry name" value="CheY-like"/>
    <property type="match status" value="1"/>
</dbReference>
<dbReference type="NCBIfam" id="TIGR00229">
    <property type="entry name" value="sensory_box"/>
    <property type="match status" value="1"/>
</dbReference>
<evidence type="ECO:0000256" key="7">
    <source>
        <dbReference type="ARBA" id="ARBA00022840"/>
    </source>
</evidence>
<dbReference type="SUPFAM" id="SSF47384">
    <property type="entry name" value="Homodimeric domain of signal transducing histidine kinase"/>
    <property type="match status" value="1"/>
</dbReference>
<comment type="caution">
    <text evidence="17">The sequence shown here is derived from an EMBL/GenBank/DDBJ whole genome shotgun (WGS) entry which is preliminary data.</text>
</comment>
<dbReference type="PANTHER" id="PTHR43047:SF72">
    <property type="entry name" value="OSMOSENSING HISTIDINE PROTEIN KINASE SLN1"/>
    <property type="match status" value="1"/>
</dbReference>
<feature type="domain" description="PAC" evidence="16">
    <location>
        <begin position="387"/>
        <end position="439"/>
    </location>
</feature>
<comment type="catalytic activity">
    <reaction evidence="1">
        <text>ATP + protein L-histidine = ADP + protein N-phospho-L-histidine.</text>
        <dbReference type="EC" id="2.7.13.3"/>
    </reaction>
</comment>
<dbReference type="InterPro" id="IPR001789">
    <property type="entry name" value="Sig_transdc_resp-reg_receiver"/>
</dbReference>
<dbReference type="InterPro" id="IPR004358">
    <property type="entry name" value="Sig_transdc_His_kin-like_C"/>
</dbReference>
<evidence type="ECO:0000259" key="14">
    <source>
        <dbReference type="PROSITE" id="PS50110"/>
    </source>
</evidence>
<name>A0A918UPH9_9BACT</name>
<dbReference type="InterPro" id="IPR036097">
    <property type="entry name" value="HisK_dim/P_sf"/>
</dbReference>
<gene>
    <name evidence="17" type="ORF">GCM10007049_18790</name>
</gene>
<dbReference type="SUPFAM" id="SSF55785">
    <property type="entry name" value="PYP-like sensor domain (PAS domain)"/>
    <property type="match status" value="2"/>
</dbReference>
<dbReference type="GO" id="GO:0005524">
    <property type="term" value="F:ATP binding"/>
    <property type="evidence" value="ECO:0007669"/>
    <property type="project" value="UniProtKB-KW"/>
</dbReference>
<keyword evidence="12" id="KW-0472">Membrane</keyword>
<dbReference type="CDD" id="cd16922">
    <property type="entry name" value="HATPase_EvgS-ArcB-TorS-like"/>
    <property type="match status" value="1"/>
</dbReference>
<evidence type="ECO:0000313" key="18">
    <source>
        <dbReference type="Proteomes" id="UP000619457"/>
    </source>
</evidence>
<evidence type="ECO:0000259" key="16">
    <source>
        <dbReference type="PROSITE" id="PS50113"/>
    </source>
</evidence>
<dbReference type="RefSeq" id="WP_018473221.1">
    <property type="nucleotide sequence ID" value="NZ_BMWX01000003.1"/>
</dbReference>
<reference evidence="17" key="1">
    <citation type="journal article" date="2014" name="Int. J. Syst. Evol. Microbiol.">
        <title>Complete genome sequence of Corynebacterium casei LMG S-19264T (=DSM 44701T), isolated from a smear-ripened cheese.</title>
        <authorList>
            <consortium name="US DOE Joint Genome Institute (JGI-PGF)"/>
            <person name="Walter F."/>
            <person name="Albersmeier A."/>
            <person name="Kalinowski J."/>
            <person name="Ruckert C."/>
        </authorList>
    </citation>
    <scope>NUCLEOTIDE SEQUENCE</scope>
    <source>
        <strain evidence="17">KCTC 12368</strain>
    </source>
</reference>
<dbReference type="PRINTS" id="PR00344">
    <property type="entry name" value="BCTRLSENSOR"/>
</dbReference>
<proteinExistence type="predicted"/>
<feature type="transmembrane region" description="Helical" evidence="12">
    <location>
        <begin position="12"/>
        <end position="32"/>
    </location>
</feature>
<keyword evidence="8" id="KW-0902">Two-component regulatory system</keyword>
<dbReference type="Pfam" id="PF00072">
    <property type="entry name" value="Response_reg"/>
    <property type="match status" value="1"/>
</dbReference>
<dbReference type="Pfam" id="PF02518">
    <property type="entry name" value="HATPase_c"/>
    <property type="match status" value="1"/>
</dbReference>
<dbReference type="Pfam" id="PF00512">
    <property type="entry name" value="HisKA"/>
    <property type="match status" value="1"/>
</dbReference>
<dbReference type="Gene3D" id="3.40.50.2300">
    <property type="match status" value="1"/>
</dbReference>
<feature type="domain" description="PAS" evidence="15">
    <location>
        <begin position="440"/>
        <end position="510"/>
    </location>
</feature>
<keyword evidence="3 11" id="KW-0597">Phosphoprotein</keyword>
<feature type="domain" description="Histidine kinase" evidence="13">
    <location>
        <begin position="577"/>
        <end position="799"/>
    </location>
</feature>
<evidence type="ECO:0000256" key="12">
    <source>
        <dbReference type="SAM" id="Phobius"/>
    </source>
</evidence>
<dbReference type="SMART" id="SM00388">
    <property type="entry name" value="HisKA"/>
    <property type="match status" value="1"/>
</dbReference>
<dbReference type="GO" id="GO:0000155">
    <property type="term" value="F:phosphorelay sensor kinase activity"/>
    <property type="evidence" value="ECO:0007669"/>
    <property type="project" value="InterPro"/>
</dbReference>
<evidence type="ECO:0000259" key="13">
    <source>
        <dbReference type="PROSITE" id="PS50109"/>
    </source>
</evidence>
<evidence type="ECO:0000256" key="9">
    <source>
        <dbReference type="ARBA" id="ARBA00064003"/>
    </source>
</evidence>